<dbReference type="AlphaFoldDB" id="B8M8N4"/>
<dbReference type="InterPro" id="IPR007224">
    <property type="entry name" value="TIF_Rrn11"/>
</dbReference>
<evidence type="ECO:0000256" key="1">
    <source>
        <dbReference type="SAM" id="MobiDB-lite"/>
    </source>
</evidence>
<feature type="compositionally biased region" description="Basic and acidic residues" evidence="1">
    <location>
        <begin position="23"/>
        <end position="32"/>
    </location>
</feature>
<dbReference type="GO" id="GO:0001164">
    <property type="term" value="F:RNA polymerase I core promoter sequence-specific DNA binding"/>
    <property type="evidence" value="ECO:0007669"/>
    <property type="project" value="InterPro"/>
</dbReference>
<dbReference type="HOGENOM" id="CLU_027162_1_1_1"/>
<dbReference type="OMA" id="TPNESHQ"/>
<dbReference type="PANTHER" id="PTHR28244">
    <property type="entry name" value="RNA POLYMERASE I-SPECIFIC TRANSCRIPTION INITIATION FACTOR RRN11"/>
    <property type="match status" value="1"/>
</dbReference>
<dbReference type="GO" id="GO:0042790">
    <property type="term" value="P:nucleolar large rRNA transcription by RNA polymerase I"/>
    <property type="evidence" value="ECO:0007669"/>
    <property type="project" value="TreeGrafter"/>
</dbReference>
<dbReference type="PhylomeDB" id="B8M8N4"/>
<dbReference type="PANTHER" id="PTHR28244:SF1">
    <property type="entry name" value="RNA POLYMERASE I-SPECIFIC TRANSCRIPTION INITIATION FACTOR RRN11"/>
    <property type="match status" value="1"/>
</dbReference>
<gene>
    <name evidence="2" type="ORF">TSTA_037650</name>
</gene>
<proteinExistence type="predicted"/>
<dbReference type="RefSeq" id="XP_002480980.1">
    <property type="nucleotide sequence ID" value="XM_002480935.1"/>
</dbReference>
<organism evidence="2 3">
    <name type="scientific">Talaromyces stipitatus (strain ATCC 10500 / CBS 375.48 / QM 6759 / NRRL 1006)</name>
    <name type="common">Penicillium stipitatum</name>
    <dbReference type="NCBI Taxonomy" id="441959"/>
    <lineage>
        <taxon>Eukaryota</taxon>
        <taxon>Fungi</taxon>
        <taxon>Dikarya</taxon>
        <taxon>Ascomycota</taxon>
        <taxon>Pezizomycotina</taxon>
        <taxon>Eurotiomycetes</taxon>
        <taxon>Eurotiomycetidae</taxon>
        <taxon>Eurotiales</taxon>
        <taxon>Trichocomaceae</taxon>
        <taxon>Talaromyces</taxon>
        <taxon>Talaromyces sect. Talaromyces</taxon>
    </lineage>
</organism>
<dbReference type="GeneID" id="8102142"/>
<dbReference type="EMBL" id="EQ962654">
    <property type="protein sequence ID" value="EED20546.1"/>
    <property type="molecule type" value="Genomic_DNA"/>
</dbReference>
<evidence type="ECO:0000313" key="2">
    <source>
        <dbReference type="EMBL" id="EED20546.1"/>
    </source>
</evidence>
<protein>
    <recommendedName>
        <fullName evidence="4">Transcription initiation factor Rrn11</fullName>
    </recommendedName>
</protein>
<dbReference type="STRING" id="441959.B8M8N4"/>
<dbReference type="Pfam" id="PF04090">
    <property type="entry name" value="Rrn11"/>
    <property type="match status" value="1"/>
</dbReference>
<dbReference type="GO" id="GO:0001181">
    <property type="term" value="F:RNA polymerase I general transcription initiation factor activity"/>
    <property type="evidence" value="ECO:0007669"/>
    <property type="project" value="InterPro"/>
</dbReference>
<sequence>MDIVAQRLEGVNSESRTPSTRVRKYEVQDEHKVGRKRRRSEVDDLIEGSGDPGITDFEPGYESTQTQDLVLTPEEVHQYRVAGLSLDQELPGGDFPDAAVKELKRKRSKSLAQQLQQQWPPIFLPGSQTTETTLHIRHLGVLTTILHKCLLAGDFVRAGRAWGMLLHEKFGKDPVNIRHGGRWGIGAEILFRQTTAGTNTPTSASHIFTQPGFEAAKAYYERLIIQYPSRSARSTASSSLHFYPAMFSLWVYVVDQESKMARETLEQEEEDEIVSERSAEFDADMSDGENETRRNGNIMSQIATIKRKELAGAQEIAARMDEVMVGPPYSDSPALLRLRGMVALWIGDLQLSSLGHQEEEEEDSNISDDEGMMSRSASASKLLASRELHIALERRAIEGIKANDLFERAKARQQGASQFTEDFDL</sequence>
<dbReference type="InParanoid" id="B8M8N4"/>
<feature type="region of interest" description="Disordered" evidence="1">
    <location>
        <begin position="1"/>
        <end position="60"/>
    </location>
</feature>
<name>B8M8N4_TALSN</name>
<feature type="compositionally biased region" description="Acidic residues" evidence="1">
    <location>
        <begin position="358"/>
        <end position="371"/>
    </location>
</feature>
<dbReference type="InterPro" id="IPR053029">
    <property type="entry name" value="RNA_pol_I-specific_init_factor"/>
</dbReference>
<dbReference type="GO" id="GO:0070860">
    <property type="term" value="C:RNA polymerase I core factor complex"/>
    <property type="evidence" value="ECO:0007669"/>
    <property type="project" value="TreeGrafter"/>
</dbReference>
<dbReference type="GO" id="GO:0017025">
    <property type="term" value="F:TBP-class protein binding"/>
    <property type="evidence" value="ECO:0007669"/>
    <property type="project" value="TreeGrafter"/>
</dbReference>
<feature type="region of interest" description="Disordered" evidence="1">
    <location>
        <begin position="355"/>
        <end position="378"/>
    </location>
</feature>
<accession>B8M8N4</accession>
<keyword evidence="3" id="KW-1185">Reference proteome</keyword>
<evidence type="ECO:0008006" key="4">
    <source>
        <dbReference type="Google" id="ProtNLM"/>
    </source>
</evidence>
<evidence type="ECO:0000313" key="3">
    <source>
        <dbReference type="Proteomes" id="UP000001745"/>
    </source>
</evidence>
<dbReference type="VEuPathDB" id="FungiDB:TSTA_037650"/>
<dbReference type="eggNOG" id="ENOG502SC4N">
    <property type="taxonomic scope" value="Eukaryota"/>
</dbReference>
<reference evidence="3" key="1">
    <citation type="journal article" date="2015" name="Genome Announc.">
        <title>Genome sequence of the AIDS-associated pathogen Penicillium marneffei (ATCC18224) and its near taxonomic relative Talaromyces stipitatus (ATCC10500).</title>
        <authorList>
            <person name="Nierman W.C."/>
            <person name="Fedorova-Abrams N.D."/>
            <person name="Andrianopoulos A."/>
        </authorList>
    </citation>
    <scope>NUCLEOTIDE SEQUENCE [LARGE SCALE GENOMIC DNA]</scope>
    <source>
        <strain evidence="3">ATCC 10500 / CBS 375.48 / QM 6759 / NRRL 1006</strain>
    </source>
</reference>
<dbReference type="OrthoDB" id="2159786at2759"/>
<feature type="region of interest" description="Disordered" evidence="1">
    <location>
        <begin position="264"/>
        <end position="296"/>
    </location>
</feature>
<dbReference type="Proteomes" id="UP000001745">
    <property type="component" value="Unassembled WGS sequence"/>
</dbReference>